<evidence type="ECO:0000256" key="11">
    <source>
        <dbReference type="PIRSR" id="PIRSR000445-2"/>
    </source>
</evidence>
<comment type="subunit">
    <text evidence="9">Homodimer.</text>
</comment>
<evidence type="ECO:0000256" key="8">
    <source>
        <dbReference type="ARBA" id="ARBA00068659"/>
    </source>
</evidence>
<comment type="miscellaneous">
    <text evidence="9">During catalysis, the active site Cys acts as a nucleophile attacking the alpha-carbonyl group of tRNA-bound glutamate with the formation of a thioester intermediate between enzyme and glutamate, and the concomitant release of tRNA(Glu). The thioester intermediate is finally reduced by direct hydride transfer from NADPH, to form the product GSA.</text>
</comment>
<dbReference type="FunFam" id="3.40.50.720:FF:000031">
    <property type="entry name" value="Glutamyl-tRNA reductase"/>
    <property type="match status" value="1"/>
</dbReference>
<dbReference type="Gene3D" id="3.40.50.720">
    <property type="entry name" value="NAD(P)-binding Rossmann-like Domain"/>
    <property type="match status" value="1"/>
</dbReference>
<dbReference type="Gene3D" id="3.30.460.30">
    <property type="entry name" value="Glutamyl-tRNA reductase, N-terminal domain"/>
    <property type="match status" value="1"/>
</dbReference>
<sequence length="416" mass="45732">MIFTLGINHHSAPLAIRERVAFGADKLHHALAELAHARVVREVAILSTCNRTEIYCAAESPQQVIDWLSAYHQVTHDELAPFLYVHDQPSAIRHAFRVACGLDSMVIGEPQILGQVKDAVRAAEEVGTLGTQLHKLFQRAFSVAKEVRSTTAIGANIVSMAAAGVHLAERIFDSVAGQRILFIGAGEMIELCAAHFCAAKPKQVTVANRTVERGRDLAERYGGSAIRLDELPDHLAQHDIVVSCTASPLPIIGLGMAERAVKARRHRPIFIVDLAVPRDVEEEVGELDDVFLYTVDDLAQIVESGMESRQAAVVEAEGIIGQRVQEFIGWLQARDTVPVIRALRDSAERIRRNELEHALKLLGRGEAPEKVVEQLSQRLSNKFLHAPTSTLNAAEGEDRQDLQAAVERLFHLRSGD</sequence>
<feature type="binding site" evidence="9 12">
    <location>
        <begin position="184"/>
        <end position="189"/>
    </location>
    <ligand>
        <name>NADP(+)</name>
        <dbReference type="ChEBI" id="CHEBI:58349"/>
    </ligand>
</feature>
<keyword evidence="4 9" id="KW-0521">NADP</keyword>
<evidence type="ECO:0000256" key="6">
    <source>
        <dbReference type="ARBA" id="ARBA00023244"/>
    </source>
</evidence>
<dbReference type="Pfam" id="PF05201">
    <property type="entry name" value="GlutR_N"/>
    <property type="match status" value="1"/>
</dbReference>
<feature type="binding site" evidence="9 11">
    <location>
        <begin position="48"/>
        <end position="51"/>
    </location>
    <ligand>
        <name>substrate</name>
    </ligand>
</feature>
<dbReference type="PROSITE" id="PS00747">
    <property type="entry name" value="GLUTR"/>
    <property type="match status" value="1"/>
</dbReference>
<feature type="binding site" evidence="9 11">
    <location>
        <position position="104"/>
    </location>
    <ligand>
        <name>substrate</name>
    </ligand>
</feature>
<name>A0A495WAS1_9RHOO</name>
<dbReference type="Pfam" id="PF01488">
    <property type="entry name" value="Shikimate_DH"/>
    <property type="match status" value="1"/>
</dbReference>
<feature type="domain" description="Quinate/shikimate 5-dehydrogenase/glutamyl-tRNA reductase" evidence="16">
    <location>
        <begin position="167"/>
        <end position="301"/>
    </location>
</feature>
<keyword evidence="19" id="KW-1185">Reference proteome</keyword>
<keyword evidence="5 9" id="KW-0560">Oxidoreductase</keyword>
<evidence type="ECO:0000313" key="18">
    <source>
        <dbReference type="EMBL" id="RKT58821.1"/>
    </source>
</evidence>
<protein>
    <recommendedName>
        <fullName evidence="8 9">Glutamyl-tRNA reductase</fullName>
        <shortName evidence="9">GluTR</shortName>
        <ecNumber evidence="3 9">1.2.1.70</ecNumber>
    </recommendedName>
</protein>
<dbReference type="OrthoDB" id="110209at2"/>
<dbReference type="GO" id="GO:0008883">
    <property type="term" value="F:glutamyl-tRNA reductase activity"/>
    <property type="evidence" value="ECO:0007669"/>
    <property type="project" value="UniProtKB-UniRule"/>
</dbReference>
<dbReference type="NCBIfam" id="TIGR01035">
    <property type="entry name" value="hemA"/>
    <property type="match status" value="1"/>
</dbReference>
<dbReference type="FunFam" id="3.30.460.30:FF:000001">
    <property type="entry name" value="Glutamyl-tRNA reductase"/>
    <property type="match status" value="1"/>
</dbReference>
<evidence type="ECO:0000256" key="5">
    <source>
        <dbReference type="ARBA" id="ARBA00023002"/>
    </source>
</evidence>
<comment type="similarity">
    <text evidence="2 9 14">Belongs to the glutamyl-tRNA reductase family.</text>
</comment>
<evidence type="ECO:0000313" key="19">
    <source>
        <dbReference type="Proteomes" id="UP000270626"/>
    </source>
</evidence>
<evidence type="ECO:0000256" key="13">
    <source>
        <dbReference type="PIRSR" id="PIRSR000445-4"/>
    </source>
</evidence>
<evidence type="ECO:0000256" key="2">
    <source>
        <dbReference type="ARBA" id="ARBA00005916"/>
    </source>
</evidence>
<dbReference type="SUPFAM" id="SSF69742">
    <property type="entry name" value="Glutamyl tRNA-reductase catalytic, N-terminal domain"/>
    <property type="match status" value="1"/>
</dbReference>
<dbReference type="InterPro" id="IPR000343">
    <property type="entry name" value="4pyrrol_synth_GluRdtase"/>
</dbReference>
<dbReference type="PIRSF" id="PIRSF000445">
    <property type="entry name" value="4pyrrol_synth_GluRdtase"/>
    <property type="match status" value="1"/>
</dbReference>
<keyword evidence="6 9" id="KW-0627">Porphyrin biosynthesis</keyword>
<organism evidence="18 19">
    <name type="scientific">Azonexus fungiphilus</name>
    <dbReference type="NCBI Taxonomy" id="146940"/>
    <lineage>
        <taxon>Bacteria</taxon>
        <taxon>Pseudomonadati</taxon>
        <taxon>Pseudomonadota</taxon>
        <taxon>Betaproteobacteria</taxon>
        <taxon>Rhodocyclales</taxon>
        <taxon>Azonexaceae</taxon>
        <taxon>Azonexus</taxon>
    </lineage>
</organism>
<dbReference type="InterPro" id="IPR036291">
    <property type="entry name" value="NAD(P)-bd_dom_sf"/>
</dbReference>
<comment type="catalytic activity">
    <reaction evidence="7 9 14">
        <text>(S)-4-amino-5-oxopentanoate + tRNA(Glu) + NADP(+) = L-glutamyl-tRNA(Glu) + NADPH + H(+)</text>
        <dbReference type="Rhea" id="RHEA:12344"/>
        <dbReference type="Rhea" id="RHEA-COMP:9663"/>
        <dbReference type="Rhea" id="RHEA-COMP:9680"/>
        <dbReference type="ChEBI" id="CHEBI:15378"/>
        <dbReference type="ChEBI" id="CHEBI:57501"/>
        <dbReference type="ChEBI" id="CHEBI:57783"/>
        <dbReference type="ChEBI" id="CHEBI:58349"/>
        <dbReference type="ChEBI" id="CHEBI:78442"/>
        <dbReference type="ChEBI" id="CHEBI:78520"/>
        <dbReference type="EC" id="1.2.1.70"/>
    </reaction>
</comment>
<feature type="binding site" evidence="9 11">
    <location>
        <position position="115"/>
    </location>
    <ligand>
        <name>substrate</name>
    </ligand>
</feature>
<dbReference type="SUPFAM" id="SSF51735">
    <property type="entry name" value="NAD(P)-binding Rossmann-fold domains"/>
    <property type="match status" value="1"/>
</dbReference>
<evidence type="ECO:0000256" key="1">
    <source>
        <dbReference type="ARBA" id="ARBA00005059"/>
    </source>
</evidence>
<evidence type="ECO:0000259" key="16">
    <source>
        <dbReference type="Pfam" id="PF01488"/>
    </source>
</evidence>
<dbReference type="AlphaFoldDB" id="A0A495WAS1"/>
<dbReference type="GO" id="GO:0019353">
    <property type="term" value="P:protoporphyrinogen IX biosynthetic process from glutamate"/>
    <property type="evidence" value="ECO:0007669"/>
    <property type="project" value="TreeGrafter"/>
</dbReference>
<feature type="domain" description="Glutamyl-tRNA reductase N-terminal" evidence="17">
    <location>
        <begin position="5"/>
        <end position="151"/>
    </location>
</feature>
<dbReference type="InterPro" id="IPR015896">
    <property type="entry name" value="4pyrrol_synth_GluRdtase_dimer"/>
</dbReference>
<comment type="domain">
    <text evidence="9">Possesses an unusual extended V-shaped dimeric structure with each monomer consisting of three distinct domains arranged along a curved 'spinal' alpha-helix. The N-terminal catalytic domain specifically recognizes the glutamate moiety of the substrate. The second domain is the NADPH-binding domain, and the third C-terminal domain is responsible for dimerization.</text>
</comment>
<dbReference type="InterPro" id="IPR018214">
    <property type="entry name" value="GluRdtase_CS"/>
</dbReference>
<comment type="function">
    <text evidence="9">Catalyzes the NADPH-dependent reduction of glutamyl-tRNA(Glu) to glutamate 1-semialdehyde (GSA).</text>
</comment>
<dbReference type="UniPathway" id="UPA00251">
    <property type="reaction ID" value="UER00316"/>
</dbReference>
<dbReference type="Proteomes" id="UP000270626">
    <property type="component" value="Unassembled WGS sequence"/>
</dbReference>
<dbReference type="CDD" id="cd05213">
    <property type="entry name" value="NAD_bind_Glutamyl_tRNA_reduct"/>
    <property type="match status" value="1"/>
</dbReference>
<comment type="caution">
    <text evidence="18">The sequence shown here is derived from an EMBL/GenBank/DDBJ whole genome shotgun (WGS) entry which is preliminary data.</text>
</comment>
<dbReference type="PANTHER" id="PTHR43013:SF1">
    <property type="entry name" value="GLUTAMYL-TRNA REDUCTASE"/>
    <property type="match status" value="1"/>
</dbReference>
<evidence type="ECO:0000259" key="17">
    <source>
        <dbReference type="Pfam" id="PF05201"/>
    </source>
</evidence>
<dbReference type="PANTHER" id="PTHR43013">
    <property type="entry name" value="GLUTAMYL-TRNA REDUCTASE"/>
    <property type="match status" value="1"/>
</dbReference>
<dbReference type="InterPro" id="IPR015895">
    <property type="entry name" value="4pyrrol_synth_GluRdtase_N"/>
</dbReference>
<dbReference type="SUPFAM" id="SSF69075">
    <property type="entry name" value="Glutamyl tRNA-reductase dimerization domain"/>
    <property type="match status" value="1"/>
</dbReference>
<dbReference type="InterPro" id="IPR036343">
    <property type="entry name" value="GluRdtase_N_sf"/>
</dbReference>
<feature type="active site" description="Nucleophile" evidence="9 10">
    <location>
        <position position="49"/>
    </location>
</feature>
<evidence type="ECO:0000256" key="10">
    <source>
        <dbReference type="PIRSR" id="PIRSR000445-1"/>
    </source>
</evidence>
<evidence type="ECO:0000256" key="9">
    <source>
        <dbReference type="HAMAP-Rule" id="MF_00087"/>
    </source>
</evidence>
<evidence type="ECO:0000256" key="3">
    <source>
        <dbReference type="ARBA" id="ARBA00012970"/>
    </source>
</evidence>
<proteinExistence type="inferred from homology"/>
<dbReference type="GO" id="GO:0050661">
    <property type="term" value="F:NADP binding"/>
    <property type="evidence" value="ECO:0007669"/>
    <property type="project" value="InterPro"/>
</dbReference>
<feature type="site" description="Important for activity" evidence="9 13">
    <location>
        <position position="94"/>
    </location>
</feature>
<evidence type="ECO:0000256" key="7">
    <source>
        <dbReference type="ARBA" id="ARBA00047464"/>
    </source>
</evidence>
<evidence type="ECO:0000256" key="4">
    <source>
        <dbReference type="ARBA" id="ARBA00022857"/>
    </source>
</evidence>
<dbReference type="Pfam" id="PF00745">
    <property type="entry name" value="GlutR_dimer"/>
    <property type="match status" value="1"/>
</dbReference>
<evidence type="ECO:0000256" key="12">
    <source>
        <dbReference type="PIRSR" id="PIRSR000445-3"/>
    </source>
</evidence>
<gene>
    <name evidence="9" type="primary">hemA</name>
    <name evidence="18" type="ORF">DFR40_1850</name>
</gene>
<dbReference type="InterPro" id="IPR036453">
    <property type="entry name" value="GluRdtase_dimer_dom_sf"/>
</dbReference>
<reference evidence="18 19" key="1">
    <citation type="submission" date="2018-10" db="EMBL/GenBank/DDBJ databases">
        <title>Genomic Encyclopedia of Type Strains, Phase IV (KMG-IV): sequencing the most valuable type-strain genomes for metagenomic binning, comparative biology and taxonomic classification.</title>
        <authorList>
            <person name="Goeker M."/>
        </authorList>
    </citation>
    <scope>NUCLEOTIDE SEQUENCE [LARGE SCALE GENOMIC DNA]</scope>
    <source>
        <strain evidence="18 19">DSM 23841</strain>
    </source>
</reference>
<accession>A0A495WAS1</accession>
<evidence type="ECO:0000259" key="15">
    <source>
        <dbReference type="Pfam" id="PF00745"/>
    </source>
</evidence>
<feature type="binding site" evidence="9 11">
    <location>
        <begin position="109"/>
        <end position="111"/>
    </location>
    <ligand>
        <name>substrate</name>
    </ligand>
</feature>
<evidence type="ECO:0000256" key="14">
    <source>
        <dbReference type="RuleBase" id="RU000584"/>
    </source>
</evidence>
<feature type="domain" description="Tetrapyrrole biosynthesis glutamyl-tRNA reductase dimerisation" evidence="15">
    <location>
        <begin position="315"/>
        <end position="412"/>
    </location>
</feature>
<dbReference type="EC" id="1.2.1.70" evidence="3 9"/>
<dbReference type="InterPro" id="IPR006151">
    <property type="entry name" value="Shikm_DH/Glu-tRNA_Rdtase"/>
</dbReference>
<dbReference type="RefSeq" id="WP_121458160.1">
    <property type="nucleotide sequence ID" value="NZ_RBXP01000014.1"/>
</dbReference>
<comment type="pathway">
    <text evidence="1 9 14">Porphyrin-containing compound metabolism; protoporphyrin-IX biosynthesis; 5-aminolevulinate from L-glutamyl-tRNA(Glu): step 1/2.</text>
</comment>
<dbReference type="HAMAP" id="MF_00087">
    <property type="entry name" value="Glu_tRNA_reductase"/>
    <property type="match status" value="1"/>
</dbReference>
<dbReference type="EMBL" id="RBXP01000014">
    <property type="protein sequence ID" value="RKT58821.1"/>
    <property type="molecule type" value="Genomic_DNA"/>
</dbReference>